<evidence type="ECO:0000313" key="11">
    <source>
        <dbReference type="Proteomes" id="UP000230750"/>
    </source>
</evidence>
<dbReference type="InterPro" id="IPR001878">
    <property type="entry name" value="Znf_CCHC"/>
</dbReference>
<comment type="cofactor">
    <cofactor evidence="1">
        <name>Mn(2+)</name>
        <dbReference type="ChEBI" id="CHEBI:29035"/>
    </cofactor>
</comment>
<dbReference type="Pfam" id="PF03828">
    <property type="entry name" value="PAP_assoc"/>
    <property type="match status" value="2"/>
</dbReference>
<dbReference type="Gene3D" id="3.30.460.10">
    <property type="entry name" value="Beta Polymerase, domain 2"/>
    <property type="match status" value="2"/>
</dbReference>
<feature type="compositionally biased region" description="Pro residues" evidence="7">
    <location>
        <begin position="1413"/>
        <end position="1423"/>
    </location>
</feature>
<feature type="compositionally biased region" description="Polar residues" evidence="7">
    <location>
        <begin position="1245"/>
        <end position="1256"/>
    </location>
</feature>
<keyword evidence="10" id="KW-0548">Nucleotidyltransferase</keyword>
<feature type="domain" description="CCHC-type" evidence="9">
    <location>
        <begin position="701"/>
        <end position="714"/>
    </location>
</feature>
<dbReference type="InterPro" id="IPR054708">
    <property type="entry name" value="MTPAP-like_central"/>
</dbReference>
<feature type="compositionally biased region" description="Polar residues" evidence="7">
    <location>
        <begin position="1209"/>
        <end position="1219"/>
    </location>
</feature>
<dbReference type="SMART" id="SM00343">
    <property type="entry name" value="ZnF_C2HC"/>
    <property type="match status" value="2"/>
</dbReference>
<feature type="region of interest" description="Disordered" evidence="7">
    <location>
        <begin position="1541"/>
        <end position="1568"/>
    </location>
</feature>
<feature type="region of interest" description="Disordered" evidence="7">
    <location>
        <begin position="31"/>
        <end position="55"/>
    </location>
</feature>
<keyword evidence="5" id="KW-0460">Magnesium</keyword>
<evidence type="ECO:0000256" key="2">
    <source>
        <dbReference type="ARBA" id="ARBA00001946"/>
    </source>
</evidence>
<proteinExistence type="predicted"/>
<dbReference type="OrthoDB" id="407432at2759"/>
<dbReference type="STRING" id="307972.A0A2G8KMH2"/>
<dbReference type="Pfam" id="PF19088">
    <property type="entry name" value="TUTase"/>
    <property type="match status" value="1"/>
</dbReference>
<dbReference type="GO" id="GO:0050265">
    <property type="term" value="F:RNA uridylyltransferase activity"/>
    <property type="evidence" value="ECO:0007669"/>
    <property type="project" value="TreeGrafter"/>
</dbReference>
<dbReference type="Pfam" id="PF22600">
    <property type="entry name" value="MTPAP-like_central"/>
    <property type="match status" value="1"/>
</dbReference>
<feature type="compositionally biased region" description="Basic and acidic residues" evidence="7">
    <location>
        <begin position="1191"/>
        <end position="1207"/>
    </location>
</feature>
<dbReference type="GO" id="GO:0031123">
    <property type="term" value="P:RNA 3'-end processing"/>
    <property type="evidence" value="ECO:0007669"/>
    <property type="project" value="TreeGrafter"/>
</dbReference>
<protein>
    <submittedName>
        <fullName evidence="10">Putative terminal uridylyltransferase 4 isoform X4</fullName>
    </submittedName>
</protein>
<evidence type="ECO:0000256" key="7">
    <source>
        <dbReference type="SAM" id="MobiDB-lite"/>
    </source>
</evidence>
<accession>A0A2G8KMH2</accession>
<evidence type="ECO:0000256" key="4">
    <source>
        <dbReference type="ARBA" id="ARBA00022723"/>
    </source>
</evidence>
<dbReference type="GO" id="GO:0003676">
    <property type="term" value="F:nucleic acid binding"/>
    <property type="evidence" value="ECO:0007669"/>
    <property type="project" value="InterPro"/>
</dbReference>
<dbReference type="Proteomes" id="UP000230750">
    <property type="component" value="Unassembled WGS sequence"/>
</dbReference>
<feature type="region of interest" description="Disordered" evidence="7">
    <location>
        <begin position="1101"/>
        <end position="1256"/>
    </location>
</feature>
<feature type="compositionally biased region" description="Polar residues" evidence="7">
    <location>
        <begin position="1427"/>
        <end position="1444"/>
    </location>
</feature>
<keyword evidence="8" id="KW-0812">Transmembrane</keyword>
<keyword evidence="11" id="KW-1185">Reference proteome</keyword>
<dbReference type="PANTHER" id="PTHR12271:SF66">
    <property type="entry name" value="TERMINAL URIDYLYLTRANSFERASE TAILOR"/>
    <property type="match status" value="1"/>
</dbReference>
<dbReference type="InterPro" id="IPR043519">
    <property type="entry name" value="NT_sf"/>
</dbReference>
<feature type="compositionally biased region" description="Basic and acidic residues" evidence="7">
    <location>
        <begin position="169"/>
        <end position="179"/>
    </location>
</feature>
<feature type="compositionally biased region" description="Polar residues" evidence="7">
    <location>
        <begin position="600"/>
        <end position="614"/>
    </location>
</feature>
<gene>
    <name evidence="10" type="ORF">BSL78_13989</name>
</gene>
<evidence type="ECO:0000256" key="1">
    <source>
        <dbReference type="ARBA" id="ARBA00001936"/>
    </source>
</evidence>
<organism evidence="10 11">
    <name type="scientific">Stichopus japonicus</name>
    <name type="common">Sea cucumber</name>
    <dbReference type="NCBI Taxonomy" id="307972"/>
    <lineage>
        <taxon>Eukaryota</taxon>
        <taxon>Metazoa</taxon>
        <taxon>Echinodermata</taxon>
        <taxon>Eleutherozoa</taxon>
        <taxon>Echinozoa</taxon>
        <taxon>Holothuroidea</taxon>
        <taxon>Aspidochirotacea</taxon>
        <taxon>Aspidochirotida</taxon>
        <taxon>Stichopodidae</taxon>
        <taxon>Apostichopus</taxon>
    </lineage>
</organism>
<dbReference type="InterPro" id="IPR036875">
    <property type="entry name" value="Znf_CCHC_sf"/>
</dbReference>
<sequence>MESSHKPPQEGQRLFLTATAGLPDIGLLEITNEKSRAKTNESKSSRPPDPRKNQSQAKLSGVVVVVVVVIAVVVLVGVAVVVQTQGRMVQCETITDLLEWYEEETVQRIMGMDSRAGVKGQGDTWGQVRTNPIIPIKRGGMENLKETHRLVYPRLRMNPHEITAGKKALQKERKREEKTPAVGASAASVGHEQKDQVKDDRSGVEPDKLTISQEEVDSLLEGKELKRMGIFKLQKRKPKYPKAKYFCRLCNYHMDTLEDCEDHASQTRHKRLMKNKSVADNFKTVPKLSACHAEALTATIEDIVEKVGLTDKMMAERREVASRINVVIRNSMPDCLVQLYGSSVSGFGFKTSGVNLNLTTSGKRSPAEMLVTVLNVLSEEKEFCKDVGSKFEDKYPVVFFTDSKSNLYCELGTGSEQAVATSHLLQEYSKIDERVSKLAIAFRHWAHTLEIDRPQDGSLPPYIYSLMVIYFLQRRRPIVVPVIQEDEKLPPIRNEESLGELWIAIFHCYLVERNLEEEVICIRKRKAPTRKDLNINNRRIVVEDPCAPEKKAVTKYLSAAEVMSYIMDCFHIALEYFSACDQNEDNKSSTQKETEGAAASSRSRGNESLNQDSSRLSISLEEDSLLANYSPEETDGETLSWNLYQMEMNETIEEESLDHLRGTSLVVEGESNNEAGSLLIDFNFSFDSENLSRGQKVPKICSNCQQEGHVSKDCDDDKLPDLVPLPKMEKWYLNAIHHLCNVVCDQFSSKRWEIEERNRIIVELEKYIQYHSSSSIKLDLFGSSVNGFGFQNSDLDICMTFKDNATGEGINVPEVIQTLAQILRKHHSLFSVIPITTAKVPIVKFVHRPTQLEGDISLYNTLAQHNTQLLRTYSEIDKRVCRLGHMVKAFAKECGIADASRGSLSSYAYILMTLYFLQQTSPPVIPVLQELYEGDQKPERIVEGRNTWFFSDIRRLKNVWKGYGMNKLSEEELWLSFLRFYTEQFDWGKYVVCTRHRKPLTRFEKMWMGNSRRFAIEDPFDLDHNLGGALSRKMANYIMLIFRKGRERFGTPQNTPKQISHLYRFFLDYQYLTDGQQPPNDRGCRICGKIGHYVKDCPIKLRGKDRKQQAKASTPQKIPKENTAETPKPLDSKSTTSKKEPAREKMQTEKPTTEQRKPEKPTKEKATTDKPTTQKPSKERPVEVAMEIDESVVKPERKIDHQQKKEVNNGPNAATQNPSKSEKVASESTINNRRKCPEENLRPSGMNTGERSIITTSQTPHLVRAAEPLPIPTRQNIPQQMLAQTPPLQVPTLPRPVGSAGVQMSQSTAPLLTSPVQVMVPPASQAMIPPSQVFNPPRQFPTPPRQVGNSSLQDMISTGQAMASPVKATTPPMQVRSPPRQVGTPTRQMGNPPLQAGTPTRQMGTPPLQAGTPPRPPMTPPSPALLANQSGIYGSPGNYSSSPQHPMHPLPYGMGSPPGLTLSPGHVPQPLMSLPFQYPGNALFPSHPGVNPVRQPVPLVMMPNPMYQGAVPTVPQTTPNDMKSNPFPFAQASAELQQMLGMTPPGQNSHPQALKEWYLNDPNRGGSA</sequence>
<dbReference type="SMR" id="A0A2G8KMH2"/>
<feature type="domain" description="CCHC-type" evidence="9">
    <location>
        <begin position="1084"/>
        <end position="1098"/>
    </location>
</feature>
<dbReference type="GO" id="GO:0008270">
    <property type="term" value="F:zinc ion binding"/>
    <property type="evidence" value="ECO:0007669"/>
    <property type="project" value="UniProtKB-KW"/>
</dbReference>
<feature type="transmembrane region" description="Helical" evidence="8">
    <location>
        <begin position="59"/>
        <end position="82"/>
    </location>
</feature>
<dbReference type="InterPro" id="IPR002058">
    <property type="entry name" value="PAP_assoc"/>
</dbReference>
<evidence type="ECO:0000313" key="10">
    <source>
        <dbReference type="EMBL" id="PIK49155.1"/>
    </source>
</evidence>
<dbReference type="Gene3D" id="1.10.1410.10">
    <property type="match status" value="2"/>
</dbReference>
<dbReference type="SUPFAM" id="SSF81631">
    <property type="entry name" value="PAP/OAS1 substrate-binding domain"/>
    <property type="match status" value="2"/>
</dbReference>
<feature type="region of interest" description="Disordered" evidence="7">
    <location>
        <begin position="167"/>
        <end position="208"/>
    </location>
</feature>
<evidence type="ECO:0000256" key="8">
    <source>
        <dbReference type="SAM" id="Phobius"/>
    </source>
</evidence>
<evidence type="ECO:0000256" key="3">
    <source>
        <dbReference type="ARBA" id="ARBA00022679"/>
    </source>
</evidence>
<feature type="region of interest" description="Disordered" evidence="7">
    <location>
        <begin position="584"/>
        <end position="614"/>
    </location>
</feature>
<evidence type="ECO:0000256" key="5">
    <source>
        <dbReference type="ARBA" id="ARBA00022842"/>
    </source>
</evidence>
<dbReference type="CDD" id="cd05402">
    <property type="entry name" value="NT_PAP_TUTase"/>
    <property type="match status" value="2"/>
</dbReference>
<keyword evidence="6" id="KW-0863">Zinc-finger</keyword>
<keyword evidence="4" id="KW-0479">Metal-binding</keyword>
<comment type="caution">
    <text evidence="10">The sequence shown here is derived from an EMBL/GenBank/DDBJ whole genome shotgun (WGS) entry which is preliminary data.</text>
</comment>
<name>A0A2G8KMH2_STIJA</name>
<keyword evidence="8" id="KW-1133">Transmembrane helix</keyword>
<evidence type="ECO:0000259" key="9">
    <source>
        <dbReference type="PROSITE" id="PS50158"/>
    </source>
</evidence>
<evidence type="ECO:0000256" key="6">
    <source>
        <dbReference type="PROSITE-ProRule" id="PRU00047"/>
    </source>
</evidence>
<dbReference type="PROSITE" id="PS50158">
    <property type="entry name" value="ZF_CCHC"/>
    <property type="match status" value="2"/>
</dbReference>
<keyword evidence="3 10" id="KW-0808">Transferase</keyword>
<dbReference type="InterPro" id="IPR045100">
    <property type="entry name" value="TUT4/7_NTP_transf"/>
</dbReference>
<dbReference type="SUPFAM" id="SSF57756">
    <property type="entry name" value="Retrovirus zinc finger-like domains"/>
    <property type="match status" value="1"/>
</dbReference>
<feature type="region of interest" description="Disordered" evidence="7">
    <location>
        <begin position="1364"/>
        <end position="1444"/>
    </location>
</feature>
<dbReference type="Pfam" id="PF00098">
    <property type="entry name" value="zf-CCHC"/>
    <property type="match status" value="2"/>
</dbReference>
<feature type="compositionally biased region" description="Basic and acidic residues" evidence="7">
    <location>
        <begin position="584"/>
        <end position="595"/>
    </location>
</feature>
<dbReference type="PANTHER" id="PTHR12271">
    <property type="entry name" value="POLY A POLYMERASE CID PAP -RELATED"/>
    <property type="match status" value="1"/>
</dbReference>
<keyword evidence="6" id="KW-0862">Zinc</keyword>
<feature type="compositionally biased region" description="Basic and acidic residues" evidence="7">
    <location>
        <begin position="191"/>
        <end position="208"/>
    </location>
</feature>
<feature type="compositionally biased region" description="Basic and acidic residues" evidence="7">
    <location>
        <begin position="31"/>
        <end position="52"/>
    </location>
</feature>
<dbReference type="SUPFAM" id="SSF81301">
    <property type="entry name" value="Nucleotidyltransferase"/>
    <property type="match status" value="2"/>
</dbReference>
<reference evidence="10 11" key="1">
    <citation type="journal article" date="2017" name="PLoS Biol.">
        <title>The sea cucumber genome provides insights into morphological evolution and visceral regeneration.</title>
        <authorList>
            <person name="Zhang X."/>
            <person name="Sun L."/>
            <person name="Yuan J."/>
            <person name="Sun Y."/>
            <person name="Gao Y."/>
            <person name="Zhang L."/>
            <person name="Li S."/>
            <person name="Dai H."/>
            <person name="Hamel J.F."/>
            <person name="Liu C."/>
            <person name="Yu Y."/>
            <person name="Liu S."/>
            <person name="Lin W."/>
            <person name="Guo K."/>
            <person name="Jin S."/>
            <person name="Xu P."/>
            <person name="Storey K.B."/>
            <person name="Huan P."/>
            <person name="Zhang T."/>
            <person name="Zhou Y."/>
            <person name="Zhang J."/>
            <person name="Lin C."/>
            <person name="Li X."/>
            <person name="Xing L."/>
            <person name="Huo D."/>
            <person name="Sun M."/>
            <person name="Wang L."/>
            <person name="Mercier A."/>
            <person name="Li F."/>
            <person name="Yang H."/>
            <person name="Xiang J."/>
        </authorList>
    </citation>
    <scope>NUCLEOTIDE SEQUENCE [LARGE SCALE GENOMIC DNA]</scope>
    <source>
        <strain evidence="10">Shaxun</strain>
        <tissue evidence="10">Muscle</tissue>
    </source>
</reference>
<comment type="cofactor">
    <cofactor evidence="2">
        <name>Mg(2+)</name>
        <dbReference type="ChEBI" id="CHEBI:18420"/>
    </cofactor>
</comment>
<dbReference type="EMBL" id="MRZV01000478">
    <property type="protein sequence ID" value="PIK49155.1"/>
    <property type="molecule type" value="Genomic_DNA"/>
</dbReference>
<feature type="compositionally biased region" description="Basic and acidic residues" evidence="7">
    <location>
        <begin position="1118"/>
        <end position="1168"/>
    </location>
</feature>
<keyword evidence="8" id="KW-0472">Membrane</keyword>